<dbReference type="EMBL" id="CP034463">
    <property type="protein sequence ID" value="AZP18097.1"/>
    <property type="molecule type" value="Genomic_DNA"/>
</dbReference>
<dbReference type="Gene3D" id="3.90.850.10">
    <property type="entry name" value="Fumarylacetoacetase-like, C-terminal domain"/>
    <property type="match status" value="1"/>
</dbReference>
<dbReference type="InterPro" id="IPR051121">
    <property type="entry name" value="FAH"/>
</dbReference>
<accession>A0A3S9I159</accession>
<keyword evidence="4" id="KW-0378">Hydrolase</keyword>
<dbReference type="GO" id="GO:0046872">
    <property type="term" value="F:metal ion binding"/>
    <property type="evidence" value="ECO:0007669"/>
    <property type="project" value="UniProtKB-KW"/>
</dbReference>
<dbReference type="AlphaFoldDB" id="A0A3S9I159"/>
<evidence type="ECO:0000313" key="5">
    <source>
        <dbReference type="Proteomes" id="UP000280197"/>
    </source>
</evidence>
<dbReference type="GO" id="GO:0016787">
    <property type="term" value="F:hydrolase activity"/>
    <property type="evidence" value="ECO:0007669"/>
    <property type="project" value="UniProtKB-KW"/>
</dbReference>
<dbReference type="FunFam" id="3.90.850.10:FF:000012">
    <property type="entry name" value="Putative 2-hydroxyhepta-2,4-diene-1,7-dioate isomerase"/>
    <property type="match status" value="1"/>
</dbReference>
<dbReference type="Pfam" id="PF01557">
    <property type="entry name" value="FAA_hydrolase"/>
    <property type="match status" value="1"/>
</dbReference>
<evidence type="ECO:0000259" key="3">
    <source>
        <dbReference type="Pfam" id="PF01557"/>
    </source>
</evidence>
<dbReference type="PANTHER" id="PTHR42796:SF4">
    <property type="entry name" value="FUMARYLACETOACETATE HYDROLASE DOMAIN-CONTAINING PROTEIN 2A"/>
    <property type="match status" value="1"/>
</dbReference>
<dbReference type="KEGG" id="saqu:EJC51_19580"/>
<protein>
    <submittedName>
        <fullName evidence="4">FAA hydrolase family protein</fullName>
    </submittedName>
</protein>
<keyword evidence="2" id="KW-0479">Metal-binding</keyword>
<evidence type="ECO:0000313" key="4">
    <source>
        <dbReference type="EMBL" id="AZP18097.1"/>
    </source>
</evidence>
<reference evidence="4 5" key="1">
    <citation type="submission" date="2018-12" db="EMBL/GenBank/DDBJ databases">
        <authorList>
            <person name="Li K."/>
        </authorList>
    </citation>
    <scope>NUCLEOTIDE SEQUENCE [LARGE SCALE GENOMIC DNA]</scope>
    <source>
        <strain evidence="5">CR22</strain>
    </source>
</reference>
<gene>
    <name evidence="4" type="ORF">EJC51_19580</name>
</gene>
<comment type="similarity">
    <text evidence="1">Belongs to the FAH family.</text>
</comment>
<dbReference type="GO" id="GO:0044281">
    <property type="term" value="P:small molecule metabolic process"/>
    <property type="evidence" value="ECO:0007669"/>
    <property type="project" value="UniProtKB-ARBA"/>
</dbReference>
<keyword evidence="5" id="KW-1185">Reference proteome</keyword>
<sequence length="285" mass="30198">MKLLRVGTAGAETPALLDGEGVLRDLSGVVPDLDGALLADADALGRIRAAAEAGTLPALDPTGLRIGPPLARIGKIVCIGLNYHDHARETGAQPPAEPVIFFKAADTVVGPNDTVLVPRGSVQTDWEVELAVVIGRTARYVESAEAALGHVAGYAVAHDVSEREFQLERGGTWDKGKNCETFNPLGPWLVTADEVPDPQNLSLKLWVNGELKQDGTTAEQIFPVAEVVRYVSQFMTLYPGDVINTGTPAGVALGAADPKPFLRAGDVVELEIEGLGRQRQELKDA</sequence>
<dbReference type="Proteomes" id="UP000280197">
    <property type="component" value="Chromosome"/>
</dbReference>
<dbReference type="SUPFAM" id="SSF56529">
    <property type="entry name" value="FAH"/>
    <property type="match status" value="1"/>
</dbReference>
<evidence type="ECO:0000256" key="1">
    <source>
        <dbReference type="ARBA" id="ARBA00010211"/>
    </source>
</evidence>
<dbReference type="InterPro" id="IPR036663">
    <property type="entry name" value="Fumarylacetoacetase_C_sf"/>
</dbReference>
<dbReference type="RefSeq" id="WP_126272278.1">
    <property type="nucleotide sequence ID" value="NZ_CP034463.1"/>
</dbReference>
<evidence type="ECO:0000256" key="2">
    <source>
        <dbReference type="ARBA" id="ARBA00022723"/>
    </source>
</evidence>
<dbReference type="InterPro" id="IPR011234">
    <property type="entry name" value="Fumarylacetoacetase-like_C"/>
</dbReference>
<name>A0A3S9I159_9ACTN</name>
<proteinExistence type="inferred from homology"/>
<dbReference type="PANTHER" id="PTHR42796">
    <property type="entry name" value="FUMARYLACETOACETATE HYDROLASE DOMAIN-CONTAINING PROTEIN 2A-RELATED"/>
    <property type="match status" value="1"/>
</dbReference>
<organism evidence="4 5">
    <name type="scientific">Streptomyces aquilus</name>
    <dbReference type="NCBI Taxonomy" id="2548456"/>
    <lineage>
        <taxon>Bacteria</taxon>
        <taxon>Bacillati</taxon>
        <taxon>Actinomycetota</taxon>
        <taxon>Actinomycetes</taxon>
        <taxon>Kitasatosporales</taxon>
        <taxon>Streptomycetaceae</taxon>
        <taxon>Streptomyces</taxon>
    </lineage>
</organism>
<feature type="domain" description="Fumarylacetoacetase-like C-terminal" evidence="3">
    <location>
        <begin position="75"/>
        <end position="281"/>
    </location>
</feature>